<name>A0A4Z2J6W2_9TELE</name>
<evidence type="ECO:0000313" key="2">
    <source>
        <dbReference type="Proteomes" id="UP000314294"/>
    </source>
</evidence>
<comment type="caution">
    <text evidence="1">The sequence shown here is derived from an EMBL/GenBank/DDBJ whole genome shotgun (WGS) entry which is preliminary data.</text>
</comment>
<protein>
    <submittedName>
        <fullName evidence="1">Uncharacterized protein</fullName>
    </submittedName>
</protein>
<reference evidence="1 2" key="1">
    <citation type="submission" date="2019-03" db="EMBL/GenBank/DDBJ databases">
        <title>First draft genome of Liparis tanakae, snailfish: a comprehensive survey of snailfish specific genes.</title>
        <authorList>
            <person name="Kim W."/>
            <person name="Song I."/>
            <person name="Jeong J.-H."/>
            <person name="Kim D."/>
            <person name="Kim S."/>
            <person name="Ryu S."/>
            <person name="Song J.Y."/>
            <person name="Lee S.K."/>
        </authorList>
    </citation>
    <scope>NUCLEOTIDE SEQUENCE [LARGE SCALE GENOMIC DNA]</scope>
    <source>
        <tissue evidence="1">Muscle</tissue>
    </source>
</reference>
<proteinExistence type="predicted"/>
<accession>A0A4Z2J6W2</accession>
<dbReference type="EMBL" id="SRLO01000017">
    <property type="protein sequence ID" value="TNN86105.1"/>
    <property type="molecule type" value="Genomic_DNA"/>
</dbReference>
<keyword evidence="2" id="KW-1185">Reference proteome</keyword>
<organism evidence="1 2">
    <name type="scientific">Liparis tanakae</name>
    <name type="common">Tanaka's snailfish</name>
    <dbReference type="NCBI Taxonomy" id="230148"/>
    <lineage>
        <taxon>Eukaryota</taxon>
        <taxon>Metazoa</taxon>
        <taxon>Chordata</taxon>
        <taxon>Craniata</taxon>
        <taxon>Vertebrata</taxon>
        <taxon>Euteleostomi</taxon>
        <taxon>Actinopterygii</taxon>
        <taxon>Neopterygii</taxon>
        <taxon>Teleostei</taxon>
        <taxon>Neoteleostei</taxon>
        <taxon>Acanthomorphata</taxon>
        <taxon>Eupercaria</taxon>
        <taxon>Perciformes</taxon>
        <taxon>Cottioidei</taxon>
        <taxon>Cottales</taxon>
        <taxon>Liparidae</taxon>
        <taxon>Liparis</taxon>
    </lineage>
</organism>
<dbReference type="Proteomes" id="UP000314294">
    <property type="component" value="Unassembled WGS sequence"/>
</dbReference>
<evidence type="ECO:0000313" key="1">
    <source>
        <dbReference type="EMBL" id="TNN86105.1"/>
    </source>
</evidence>
<sequence length="63" mass="7333">MTDRRNPLEMAEGPLGVPECAMQRYQEIKKNPTLHLLRKFRPASCSRHGDQCHQCTVLQRKRA</sequence>
<dbReference type="AlphaFoldDB" id="A0A4Z2J6W2"/>
<gene>
    <name evidence="1" type="ORF">EYF80_003522</name>
</gene>